<evidence type="ECO:0000256" key="2">
    <source>
        <dbReference type="SAM" id="Phobius"/>
    </source>
</evidence>
<keyword evidence="2" id="KW-0472">Membrane</keyword>
<gene>
    <name evidence="5" type="ORF">G5A70_08475</name>
</gene>
<keyword evidence="2" id="KW-1133">Transmembrane helix</keyword>
<organism evidence="5 6">
    <name type="scientific">Blautia hansenii</name>
    <name type="common">Ruminococcus hansenii</name>
    <dbReference type="NCBI Taxonomy" id="1322"/>
    <lineage>
        <taxon>Bacteria</taxon>
        <taxon>Bacillati</taxon>
        <taxon>Bacillota</taxon>
        <taxon>Clostridia</taxon>
        <taxon>Lachnospirales</taxon>
        <taxon>Lachnospiraceae</taxon>
        <taxon>Blautia</taxon>
    </lineage>
</organism>
<feature type="transmembrane region" description="Helical" evidence="2">
    <location>
        <begin position="1329"/>
        <end position="1348"/>
    </location>
</feature>
<name>A0ABX2I711_BLAHA</name>
<evidence type="ECO:0000259" key="4">
    <source>
        <dbReference type="PROSITE" id="PS51762"/>
    </source>
</evidence>
<dbReference type="RefSeq" id="WP_173749230.1">
    <property type="nucleotide sequence ID" value="NZ_JAAITA010000009.1"/>
</dbReference>
<dbReference type="Gene3D" id="2.60.40.3630">
    <property type="match status" value="2"/>
</dbReference>
<dbReference type="Gene3D" id="2.60.120.260">
    <property type="entry name" value="Galactose-binding domain-like"/>
    <property type="match status" value="3"/>
</dbReference>
<dbReference type="SUPFAM" id="SSF49899">
    <property type="entry name" value="Concanavalin A-like lectins/glucanases"/>
    <property type="match status" value="1"/>
</dbReference>
<dbReference type="Pfam" id="PF00722">
    <property type="entry name" value="Glyco_hydro_16"/>
    <property type="match status" value="1"/>
</dbReference>
<dbReference type="Gene3D" id="2.60.120.200">
    <property type="match status" value="1"/>
</dbReference>
<protein>
    <submittedName>
        <fullName evidence="5">Family 16 glycosylhydrolase</fullName>
    </submittedName>
</protein>
<feature type="region of interest" description="Disordered" evidence="1">
    <location>
        <begin position="49"/>
        <end position="88"/>
    </location>
</feature>
<keyword evidence="6" id="KW-1185">Reference proteome</keyword>
<feature type="compositionally biased region" description="Polar residues" evidence="1">
    <location>
        <begin position="60"/>
        <end position="73"/>
    </location>
</feature>
<feature type="signal peptide" evidence="3">
    <location>
        <begin position="1"/>
        <end position="31"/>
    </location>
</feature>
<dbReference type="InterPro" id="IPR008979">
    <property type="entry name" value="Galactose-bd-like_sf"/>
</dbReference>
<dbReference type="SUPFAM" id="SSF49785">
    <property type="entry name" value="Galactose-binding domain-like"/>
    <property type="match status" value="3"/>
</dbReference>
<feature type="compositionally biased region" description="Low complexity" evidence="1">
    <location>
        <begin position="1302"/>
        <end position="1320"/>
    </location>
</feature>
<feature type="region of interest" description="Disordered" evidence="1">
    <location>
        <begin position="1296"/>
        <end position="1323"/>
    </location>
</feature>
<dbReference type="PANTHER" id="PTHR10963:SF60">
    <property type="entry name" value="GRAM-NEGATIVE BACTERIA-BINDING PROTEIN 1-RELATED"/>
    <property type="match status" value="1"/>
</dbReference>
<dbReference type="InterPro" id="IPR050546">
    <property type="entry name" value="Glycosyl_Hydrlase_16"/>
</dbReference>
<dbReference type="EMBL" id="JAAITA010000009">
    <property type="protein sequence ID" value="NSJ86203.1"/>
    <property type="molecule type" value="Genomic_DNA"/>
</dbReference>
<dbReference type="PROSITE" id="PS51762">
    <property type="entry name" value="GH16_2"/>
    <property type="match status" value="1"/>
</dbReference>
<evidence type="ECO:0000313" key="6">
    <source>
        <dbReference type="Proteomes" id="UP000822142"/>
    </source>
</evidence>
<reference evidence="5 6" key="1">
    <citation type="journal article" date="2020" name="Cell Host Microbe">
        <title>Functional and Genomic Variation between Human-Derived Isolates of Lachnospiraceae Reveals Inter- and Intra-Species Diversity.</title>
        <authorList>
            <person name="Sorbara M.T."/>
            <person name="Littmann E.R."/>
            <person name="Fontana E."/>
            <person name="Moody T.U."/>
            <person name="Kohout C.E."/>
            <person name="Gjonbalaj M."/>
            <person name="Eaton V."/>
            <person name="Seok R."/>
            <person name="Leiner I.M."/>
            <person name="Pamer E.G."/>
        </authorList>
    </citation>
    <scope>NUCLEOTIDE SEQUENCE [LARGE SCALE GENOMIC DNA]</scope>
    <source>
        <strain evidence="5 6">MSK.15.26</strain>
    </source>
</reference>
<dbReference type="PANTHER" id="PTHR10963">
    <property type="entry name" value="GLYCOSYL HYDROLASE-RELATED"/>
    <property type="match status" value="1"/>
</dbReference>
<dbReference type="InterPro" id="IPR000757">
    <property type="entry name" value="Beta-glucanase-like"/>
</dbReference>
<dbReference type="InterPro" id="IPR013320">
    <property type="entry name" value="ConA-like_dom_sf"/>
</dbReference>
<evidence type="ECO:0000256" key="3">
    <source>
        <dbReference type="SAM" id="SignalP"/>
    </source>
</evidence>
<accession>A0ABX2I711</accession>
<feature type="chain" id="PRO_5047033377" evidence="3">
    <location>
        <begin position="32"/>
        <end position="1354"/>
    </location>
</feature>
<comment type="caution">
    <text evidence="5">The sequence shown here is derived from an EMBL/GenBank/DDBJ whole genome shotgun (WGS) entry which is preliminary data.</text>
</comment>
<evidence type="ECO:0000313" key="5">
    <source>
        <dbReference type="EMBL" id="NSJ86203.1"/>
    </source>
</evidence>
<keyword evidence="3" id="KW-0732">Signal</keyword>
<feature type="domain" description="GH16" evidence="4">
    <location>
        <begin position="546"/>
        <end position="821"/>
    </location>
</feature>
<dbReference type="Proteomes" id="UP000822142">
    <property type="component" value="Unassembled WGS sequence"/>
</dbReference>
<evidence type="ECO:0000256" key="1">
    <source>
        <dbReference type="SAM" id="MobiDB-lite"/>
    </source>
</evidence>
<proteinExistence type="predicted"/>
<sequence>MSKKAKLTKKLAMFLVLVLCLGDMFPVTVKAETETRNVMEGLEPKTNAGEIINPLAATDGNKSGSNEDGNNTKIVAGEERPDTEDNGYSQWQPVYLQYDFGEIYELKEISLYRNTYDNAISTFKEVKVEIASNEEFTDSYVVYKTADVEESVDTKGQAQTVVLPAGTEGRYLRVWGKGHYIQNTNSDWKGYSNGVLFNEIEVSAVVPMTEPEPEPEPGEELVDANIMLGLQPTTNSTHKIVVGGPTVPQVLIQNPSSATDGMKAGSDDDSNNTKIIAGTEAGGNDNGYSGWDSVYLQYDFGKERDVKKIDLYRNTYPAAVSTFKNVKVELASTADFSDSVVVYEENDYEEMASHKGAPQSIVLESPVKAQYIRIWGKGHYIQNTNSSWKGYSNGILFNEIEVIASIPKSELPTPPPEEEAKNIAAGKIPYVRGLTPTNIEAITDGQVDKNYAVHNSLGNRWLQFEYRNSYFMKEIKFKLEEGSYQSVKVSVSSSPTNEGEVVFYKENWTQSPDMTVIDLGEGKLGKYVRFTVNKDSSSPAKYSEIEIWATGKNFDESKPEYVEPESQYDTLVWSDEFNGDVVDESKWNIIDGMANHGAIYNRKAVSIKKDGENSYLAINSKNHETTEKLIKAVGWDQYQDQTLKNHVTWSSGRIESKNKFSFQFGRMAVRAKPNDSQGIWPAIWMLSQDETGHDEIDVLEYLGQDAWDAWTTNHFGILDKDKGSDGISTKNYEAWCQDFHVFEVEWSPEIIKFFIDGKQVHSTTTAKSDGRDGMHTRPMFAILETQVGDGWVGSVDYTKQETKQDSDYLVDWVRVYQTADQPVVRFDDLESIVDGKNTDYYIAPEFYTDGLEELSDGKETYENKDNFYYGGQPRYEDSRVIVKQGAKEQFLVYHIPEVKDVHLTAYYQTIKGVKFPSSVGDLKGKSMRSSLREGSEVDFKIYTSADGNEWTEFGNVKIVDNFPEPNPSYARHTFDAYGLPEGTNYVKIEFPDYEGAEYTQENGEITKVQNTDIQLAKVTFLQEKGADIPEPEVLLDEIEVTKTPKKTEYMEGEVFDAKGMQITAKYSDGTEKDVTESIVYSKEPLKTTDKEIEISYTENGVTKTVKQKITVKENPKPEVTLDEIEITKTPKKTEYMEGEVFDAKGMQITAKYSDGTEKDVTESIIYSKEPLKTTDKEIEISYTENGVTKTVKQKITVKAKENPNPQPGEILEVKVVPGEAEVKAGETKAFTVEIVSKGEVTKDVTWELSGNKSRETKINQEGVLTVSKTETAQEIRVKAIAKSDKNKHGEAVVKIKKNTEKNPIIKPSNSSGSNNKPSKGVKTADEMQTGMWVMAVAIAGGVILTLTIKKKKHH</sequence>
<dbReference type="CDD" id="cd08023">
    <property type="entry name" value="GH16_laminarinase_like"/>
    <property type="match status" value="1"/>
</dbReference>
<keyword evidence="2" id="KW-0812">Transmembrane</keyword>